<dbReference type="Gene3D" id="3.40.960.10">
    <property type="entry name" value="VSR Endonuclease"/>
    <property type="match status" value="1"/>
</dbReference>
<evidence type="ECO:0000256" key="1">
    <source>
        <dbReference type="SAM" id="MobiDB-lite"/>
    </source>
</evidence>
<feature type="domain" description="DUF559" evidence="2">
    <location>
        <begin position="42"/>
        <end position="143"/>
    </location>
</feature>
<dbReference type="Proteomes" id="UP000736328">
    <property type="component" value="Unassembled WGS sequence"/>
</dbReference>
<feature type="compositionally biased region" description="Polar residues" evidence="1">
    <location>
        <begin position="1"/>
        <end position="13"/>
    </location>
</feature>
<dbReference type="InterPro" id="IPR011335">
    <property type="entry name" value="Restrct_endonuc-II-like"/>
</dbReference>
<organism evidence="3 4">
    <name type="scientific">candidate division TA06 bacterium</name>
    <dbReference type="NCBI Taxonomy" id="2250710"/>
    <lineage>
        <taxon>Bacteria</taxon>
        <taxon>Bacteria division TA06</taxon>
    </lineage>
</organism>
<gene>
    <name evidence="3" type="ORF">HY768_06670</name>
</gene>
<dbReference type="Pfam" id="PF04480">
    <property type="entry name" value="DUF559"/>
    <property type="match status" value="1"/>
</dbReference>
<dbReference type="EMBL" id="JACQXR010000088">
    <property type="protein sequence ID" value="MBI4726891.1"/>
    <property type="molecule type" value="Genomic_DNA"/>
</dbReference>
<evidence type="ECO:0000313" key="4">
    <source>
        <dbReference type="Proteomes" id="UP000736328"/>
    </source>
</evidence>
<reference evidence="3" key="1">
    <citation type="submission" date="2020-07" db="EMBL/GenBank/DDBJ databases">
        <title>Huge and variable diversity of episymbiotic CPR bacteria and DPANN archaea in groundwater ecosystems.</title>
        <authorList>
            <person name="He C.Y."/>
            <person name="Keren R."/>
            <person name="Whittaker M."/>
            <person name="Farag I.F."/>
            <person name="Doudna J."/>
            <person name="Cate J.H.D."/>
            <person name="Banfield J.F."/>
        </authorList>
    </citation>
    <scope>NUCLEOTIDE SEQUENCE</scope>
    <source>
        <strain evidence="3">NC_groundwater_1520_Pr4_B-0.1um_53_5</strain>
    </source>
</reference>
<dbReference type="InterPro" id="IPR007569">
    <property type="entry name" value="DUF559"/>
</dbReference>
<evidence type="ECO:0000259" key="2">
    <source>
        <dbReference type="Pfam" id="PF04480"/>
    </source>
</evidence>
<dbReference type="PANTHER" id="PTHR38590:SF1">
    <property type="entry name" value="BLL0828 PROTEIN"/>
    <property type="match status" value="1"/>
</dbReference>
<evidence type="ECO:0000313" key="3">
    <source>
        <dbReference type="EMBL" id="MBI4726891.1"/>
    </source>
</evidence>
<accession>A0A933MKY2</accession>
<dbReference type="CDD" id="cd01038">
    <property type="entry name" value="Endonuclease_DUF559"/>
    <property type="match status" value="1"/>
</dbReference>
<feature type="region of interest" description="Disordered" evidence="1">
    <location>
        <begin position="1"/>
        <end position="26"/>
    </location>
</feature>
<dbReference type="AlphaFoldDB" id="A0A933MKY2"/>
<name>A0A933MKY2_UNCT6</name>
<proteinExistence type="predicted"/>
<protein>
    <submittedName>
        <fullName evidence="3">DUF559 domain-containing protein</fullName>
    </submittedName>
</protein>
<dbReference type="InterPro" id="IPR047216">
    <property type="entry name" value="Endonuclease_DUF559_bact"/>
</dbReference>
<comment type="caution">
    <text evidence="3">The sequence shown here is derived from an EMBL/GenBank/DDBJ whole genome shotgun (WGS) entry which is preliminary data.</text>
</comment>
<dbReference type="PANTHER" id="PTHR38590">
    <property type="entry name" value="BLL0828 PROTEIN"/>
    <property type="match status" value="1"/>
</dbReference>
<dbReference type="SUPFAM" id="SSF52980">
    <property type="entry name" value="Restriction endonuclease-like"/>
    <property type="match status" value="1"/>
</dbReference>
<sequence>MTDKNQITKNTPSRAGKGKGLGLPKRGKTGLIQFQKINPTKLQLAKYFRSHMTYAERCFWNMCRRNQIAGLQFRRQQVIYGFIADFYCNQINLVVEIDGGIHEQQKDYDKLRTEIINLYGIKVIRFTNEEVIDKSDTVKQRIIDLASRIPA</sequence>